<proteinExistence type="predicted"/>
<reference evidence="3 4" key="1">
    <citation type="submission" date="2013-07" db="EMBL/GenBank/DDBJ databases">
        <title>The Genome Sequence of Cryptococcus heveanensis BCC8398.</title>
        <authorList>
            <consortium name="The Broad Institute Genome Sequencing Platform"/>
            <person name="Cuomo C."/>
            <person name="Litvintseva A."/>
            <person name="Chen Y."/>
            <person name="Heitman J."/>
            <person name="Sun S."/>
            <person name="Springer D."/>
            <person name="Dromer F."/>
            <person name="Young S.K."/>
            <person name="Zeng Q."/>
            <person name="Gargeya S."/>
            <person name="Fitzgerald M."/>
            <person name="Abouelleil A."/>
            <person name="Alvarado L."/>
            <person name="Berlin A.M."/>
            <person name="Chapman S.B."/>
            <person name="Dewar J."/>
            <person name="Goldberg J."/>
            <person name="Griggs A."/>
            <person name="Gujja S."/>
            <person name="Hansen M."/>
            <person name="Howarth C."/>
            <person name="Imamovic A."/>
            <person name="Larimer J."/>
            <person name="McCowan C."/>
            <person name="Murphy C."/>
            <person name="Pearson M."/>
            <person name="Priest M."/>
            <person name="Roberts A."/>
            <person name="Saif S."/>
            <person name="Shea T."/>
            <person name="Sykes S."/>
            <person name="Wortman J."/>
            <person name="Nusbaum C."/>
            <person name="Birren B."/>
        </authorList>
    </citation>
    <scope>NUCLEOTIDE SEQUENCE [LARGE SCALE GENOMIC DNA]</scope>
    <source>
        <strain evidence="3 4">BCC8398</strain>
    </source>
</reference>
<name>A0A1B9H2M4_9TREE</name>
<evidence type="ECO:0000259" key="2">
    <source>
        <dbReference type="Pfam" id="PF12706"/>
    </source>
</evidence>
<dbReference type="AlphaFoldDB" id="A0A1B9H2M4"/>
<dbReference type="GO" id="GO:0005737">
    <property type="term" value="C:cytoplasm"/>
    <property type="evidence" value="ECO:0007669"/>
    <property type="project" value="TreeGrafter"/>
</dbReference>
<dbReference type="OrthoDB" id="332863at2759"/>
<dbReference type="PIRSF" id="PIRSF038896">
    <property type="entry name" value="NAPE-PLD"/>
    <property type="match status" value="1"/>
</dbReference>
<sequence>MSTQVSVKPFSEERVKGAHWVDERGKAFKNPWDSFEQFKTTEILKFQWQMLTGKDETLKQAKSLIPHMVPTFGHSQPREDLKVTWLGHAASLVELPTRPGNTDELKGRGVRVLFDPVLLDKMFHGIGPKRQSTVPCEISDLPEVDVIAISHNHYDHLDLASLTEIFATQQFKYDKQPLLFLPLNNWHVVSGLGLPRDRVLEMDWWEEREVVVEGVGEVKMVCTPCQHSTARTGWDRDNSLWSSWVLNDPHTSASVWFGGDTGYCNTKTDTHDLEEVSKYPVCPAFKQIGERLGPFTMGLIPIGAYKSRQVMSPLHASPIDSVRMFKDTKCEQAIGIHWGTFRMTPERFTEPPERLKVAAEAVGLKEDVFTVVAIGETRSYKV</sequence>
<feature type="binding site" evidence="1">
    <location>
        <position position="315"/>
    </location>
    <ligand>
        <name>an N-acyl-1,2-diacyl-sn-glycero-3-phosphoethanolamine</name>
        <dbReference type="ChEBI" id="CHEBI:62537"/>
    </ligand>
</feature>
<evidence type="ECO:0000313" key="4">
    <source>
        <dbReference type="Proteomes" id="UP000092666"/>
    </source>
</evidence>
<dbReference type="InterPro" id="IPR036866">
    <property type="entry name" value="RibonucZ/Hydroxyglut_hydro"/>
</dbReference>
<dbReference type="Proteomes" id="UP000092666">
    <property type="component" value="Unassembled WGS sequence"/>
</dbReference>
<dbReference type="Pfam" id="PF12706">
    <property type="entry name" value="Lactamase_B_2"/>
    <property type="match status" value="1"/>
</dbReference>
<organism evidence="3 4">
    <name type="scientific">Kwoniella heveanensis BCC8398</name>
    <dbReference type="NCBI Taxonomy" id="1296120"/>
    <lineage>
        <taxon>Eukaryota</taxon>
        <taxon>Fungi</taxon>
        <taxon>Dikarya</taxon>
        <taxon>Basidiomycota</taxon>
        <taxon>Agaricomycotina</taxon>
        <taxon>Tremellomycetes</taxon>
        <taxon>Tremellales</taxon>
        <taxon>Cryptococcaceae</taxon>
        <taxon>Kwoniella</taxon>
    </lineage>
</organism>
<dbReference type="GO" id="GO:0070291">
    <property type="term" value="P:N-acylethanolamine metabolic process"/>
    <property type="evidence" value="ECO:0007669"/>
    <property type="project" value="TreeGrafter"/>
</dbReference>
<dbReference type="GO" id="GO:0070292">
    <property type="term" value="P:N-acylphosphatidylethanolamine metabolic process"/>
    <property type="evidence" value="ECO:0007669"/>
    <property type="project" value="TreeGrafter"/>
</dbReference>
<keyword evidence="4" id="KW-1185">Reference proteome</keyword>
<reference evidence="4" key="2">
    <citation type="submission" date="2013-12" db="EMBL/GenBank/DDBJ databases">
        <title>Evolution of pathogenesis and genome organization in the Tremellales.</title>
        <authorList>
            <person name="Cuomo C."/>
            <person name="Litvintseva A."/>
            <person name="Heitman J."/>
            <person name="Chen Y."/>
            <person name="Sun S."/>
            <person name="Springer D."/>
            <person name="Dromer F."/>
            <person name="Young S."/>
            <person name="Zeng Q."/>
            <person name="Chapman S."/>
            <person name="Gujja S."/>
            <person name="Saif S."/>
            <person name="Birren B."/>
        </authorList>
    </citation>
    <scope>NUCLEOTIDE SEQUENCE [LARGE SCALE GENOMIC DNA]</scope>
    <source>
        <strain evidence="4">BCC8398</strain>
    </source>
</reference>
<protein>
    <recommendedName>
        <fullName evidence="2">Metallo-beta-lactamase domain-containing protein</fullName>
    </recommendedName>
</protein>
<feature type="domain" description="Metallo-beta-lactamase" evidence="2">
    <location>
        <begin position="111"/>
        <end position="338"/>
    </location>
</feature>
<evidence type="ECO:0000313" key="3">
    <source>
        <dbReference type="EMBL" id="OCF37518.1"/>
    </source>
</evidence>
<feature type="binding site" evidence="1">
    <location>
        <position position="154"/>
    </location>
    <ligand>
        <name>an N-acyl-1,2-diacyl-sn-glycero-3-phosphoethanolamine</name>
        <dbReference type="ChEBI" id="CHEBI:62537"/>
    </ligand>
</feature>
<accession>A0A1B9H2M4</accession>
<gene>
    <name evidence="3" type="ORF">I316_00643</name>
</gene>
<dbReference type="PANTHER" id="PTHR15032">
    <property type="entry name" value="N-ACYL-PHOSPHATIDYLETHANOLAMINE-HYDROLYZING PHOSPHOLIPASE D"/>
    <property type="match status" value="1"/>
</dbReference>
<dbReference type="InterPro" id="IPR024884">
    <property type="entry name" value="NAPE-PLD"/>
</dbReference>
<dbReference type="InterPro" id="IPR001279">
    <property type="entry name" value="Metallo-B-lactamas"/>
</dbReference>
<dbReference type="GO" id="GO:0070290">
    <property type="term" value="F:N-acylphosphatidylethanolamine-specific phospholipase D activity"/>
    <property type="evidence" value="ECO:0007669"/>
    <property type="project" value="InterPro"/>
</dbReference>
<dbReference type="PANTHER" id="PTHR15032:SF4">
    <property type="entry name" value="N-ACYL-PHOSPHATIDYLETHANOLAMINE-HYDROLYZING PHOSPHOLIPASE D"/>
    <property type="match status" value="1"/>
</dbReference>
<evidence type="ECO:0000256" key="1">
    <source>
        <dbReference type="PIRSR" id="PIRSR038896-50"/>
    </source>
</evidence>
<dbReference type="GO" id="GO:0008270">
    <property type="term" value="F:zinc ion binding"/>
    <property type="evidence" value="ECO:0007669"/>
    <property type="project" value="InterPro"/>
</dbReference>
<dbReference type="EMBL" id="KV700122">
    <property type="protein sequence ID" value="OCF37518.1"/>
    <property type="molecule type" value="Genomic_DNA"/>
</dbReference>
<dbReference type="Gene3D" id="3.60.15.10">
    <property type="entry name" value="Ribonuclease Z/Hydroxyacylglutathione hydrolase-like"/>
    <property type="match status" value="1"/>
</dbReference>
<dbReference type="SUPFAM" id="SSF56281">
    <property type="entry name" value="Metallo-hydrolase/oxidoreductase"/>
    <property type="match status" value="1"/>
</dbReference>